<gene>
    <name evidence="5" type="ORF">GKZ28_14850</name>
</gene>
<dbReference type="GO" id="GO:0003700">
    <property type="term" value="F:DNA-binding transcription factor activity"/>
    <property type="evidence" value="ECO:0007669"/>
    <property type="project" value="InterPro"/>
</dbReference>
<evidence type="ECO:0000313" key="5">
    <source>
        <dbReference type="EMBL" id="MVX64970.1"/>
    </source>
</evidence>
<evidence type="ECO:0000313" key="6">
    <source>
        <dbReference type="Proteomes" id="UP000656077"/>
    </source>
</evidence>
<evidence type="ECO:0000256" key="3">
    <source>
        <dbReference type="ARBA" id="ARBA00023163"/>
    </source>
</evidence>
<name>A0A964RNU4_9CLOT</name>
<dbReference type="GO" id="GO:0003677">
    <property type="term" value="F:DNA binding"/>
    <property type="evidence" value="ECO:0007669"/>
    <property type="project" value="UniProtKB-KW"/>
</dbReference>
<dbReference type="EMBL" id="WSRQ01000024">
    <property type="protein sequence ID" value="MVX64970.1"/>
    <property type="molecule type" value="Genomic_DNA"/>
</dbReference>
<dbReference type="Gene3D" id="1.10.10.10">
    <property type="entry name" value="Winged helix-like DNA-binding domain superfamily/Winged helix DNA-binding domain"/>
    <property type="match status" value="1"/>
</dbReference>
<accession>A0A964RNU4</accession>
<dbReference type="InterPro" id="IPR000835">
    <property type="entry name" value="HTH_MarR-typ"/>
</dbReference>
<comment type="caution">
    <text evidence="5">The sequence shown here is derived from an EMBL/GenBank/DDBJ whole genome shotgun (WGS) entry which is preliminary data.</text>
</comment>
<keyword evidence="3" id="KW-0804">Transcription</keyword>
<evidence type="ECO:0000256" key="1">
    <source>
        <dbReference type="ARBA" id="ARBA00023015"/>
    </source>
</evidence>
<dbReference type="RefSeq" id="WP_160359786.1">
    <property type="nucleotide sequence ID" value="NZ_WSRQ01000024.1"/>
</dbReference>
<organism evidence="5 6">
    <name type="scientific">Clostridium chromiireducens</name>
    <dbReference type="NCBI Taxonomy" id="225345"/>
    <lineage>
        <taxon>Bacteria</taxon>
        <taxon>Bacillati</taxon>
        <taxon>Bacillota</taxon>
        <taxon>Clostridia</taxon>
        <taxon>Eubacteriales</taxon>
        <taxon>Clostridiaceae</taxon>
        <taxon>Clostridium</taxon>
    </lineage>
</organism>
<dbReference type="PRINTS" id="PR00598">
    <property type="entry name" value="HTHMARR"/>
</dbReference>
<dbReference type="PANTHER" id="PTHR42756:SF1">
    <property type="entry name" value="TRANSCRIPTIONAL REPRESSOR OF EMRAB OPERON"/>
    <property type="match status" value="1"/>
</dbReference>
<dbReference type="PROSITE" id="PS50995">
    <property type="entry name" value="HTH_MARR_2"/>
    <property type="match status" value="1"/>
</dbReference>
<sequence>MDSKINLMEQFSRVTMLFHRFSHHIRNENEAFADPNRGQGRILTLLKTQPIISQKEISNHLDMSNQALSQLLTKLEKSGYISRTQSETDRRVMNIELTKMGKDAATQAEQSKQDSDQIFNCLSEVEKNNLSEYLSKISAELEKQMGENGGLDDLWEAFRDAMGPNGEVPPKMLEMMERHFKKQRHK</sequence>
<dbReference type="InterPro" id="IPR023187">
    <property type="entry name" value="Tscrpt_reg_MarR-type_CS"/>
</dbReference>
<dbReference type="Proteomes" id="UP000656077">
    <property type="component" value="Unassembled WGS sequence"/>
</dbReference>
<dbReference type="SMART" id="SM00347">
    <property type="entry name" value="HTH_MARR"/>
    <property type="match status" value="1"/>
</dbReference>
<dbReference type="InterPro" id="IPR036388">
    <property type="entry name" value="WH-like_DNA-bd_sf"/>
</dbReference>
<evidence type="ECO:0000256" key="2">
    <source>
        <dbReference type="ARBA" id="ARBA00023125"/>
    </source>
</evidence>
<dbReference type="Pfam" id="PF01047">
    <property type="entry name" value="MarR"/>
    <property type="match status" value="1"/>
</dbReference>
<dbReference type="InterPro" id="IPR036390">
    <property type="entry name" value="WH_DNA-bd_sf"/>
</dbReference>
<evidence type="ECO:0000259" key="4">
    <source>
        <dbReference type="PROSITE" id="PS50995"/>
    </source>
</evidence>
<dbReference type="CDD" id="cd00090">
    <property type="entry name" value="HTH_ARSR"/>
    <property type="match status" value="1"/>
</dbReference>
<feature type="domain" description="HTH marR-type" evidence="4">
    <location>
        <begin position="4"/>
        <end position="139"/>
    </location>
</feature>
<dbReference type="PANTHER" id="PTHR42756">
    <property type="entry name" value="TRANSCRIPTIONAL REGULATOR, MARR"/>
    <property type="match status" value="1"/>
</dbReference>
<reference evidence="5" key="1">
    <citation type="submission" date="2019-12" db="EMBL/GenBank/DDBJ databases">
        <title>Microbes associate with the intestines of laboratory mice.</title>
        <authorList>
            <person name="Navarre W."/>
            <person name="Wong E."/>
        </authorList>
    </citation>
    <scope>NUCLEOTIDE SEQUENCE</scope>
    <source>
        <strain evidence="5">NM79_F5</strain>
    </source>
</reference>
<dbReference type="InterPro" id="IPR011991">
    <property type="entry name" value="ArsR-like_HTH"/>
</dbReference>
<dbReference type="SUPFAM" id="SSF46785">
    <property type="entry name" value="Winged helix' DNA-binding domain"/>
    <property type="match status" value="1"/>
</dbReference>
<keyword evidence="1" id="KW-0805">Transcription regulation</keyword>
<keyword evidence="2" id="KW-0238">DNA-binding</keyword>
<dbReference type="AlphaFoldDB" id="A0A964RNU4"/>
<protein>
    <submittedName>
        <fullName evidence="5">MarR family transcriptional regulator</fullName>
    </submittedName>
</protein>
<dbReference type="PROSITE" id="PS01117">
    <property type="entry name" value="HTH_MARR_1"/>
    <property type="match status" value="1"/>
</dbReference>
<proteinExistence type="predicted"/>